<feature type="transmembrane region" description="Helical" evidence="7">
    <location>
        <begin position="397"/>
        <end position="417"/>
    </location>
</feature>
<sequence length="507" mass="54574">MSSAEKASAGGSATSIDHAHDHDHEGGRVAGPLTQAKRGDLGDDAYVSDEAYERAVQGKEAMHQLGWVKMATLLCVEAIALGSLSLPGAFATLGMVGGVLLTVGTGVLATYTGWICGQVYLFYPGLKSFPDAGRQLFSPLGPRWARFGYELVSVLFVAQLTLNYASHALTGSIMWQHITDRDDICSIIWVLVSAVMLTLLASPPTFEKFSFLGYVDFVSIIIAILIVMIATGVSGPTPASDWSAWPQPGTTFVQGFAAVTNVLFAYAFVIVQFSLQTEMKNPKDVTKSVIVVGGVQILVYTLTGALIYAFVGQSVESPAILSAGSKTIVRVAFGIAMPVIFISGSINANAVARYVHHRIYSHSRHQYINTGPGWLLWIAILAVLGVVAFVVAEAIPFFSDLLGIISSLLISAFTLWLPSVRGLRFTLMLEAKLTFSSPLVRVQVLWYFMLRQGAPLSRQNLIHTLLCLVCFIYGVTVLGVGTYANVDSIVQKYTVGKVRSAFSCAPL</sequence>
<dbReference type="Pfam" id="PF01490">
    <property type="entry name" value="Aa_trans"/>
    <property type="match status" value="1"/>
</dbReference>
<evidence type="ECO:0000259" key="8">
    <source>
        <dbReference type="Pfam" id="PF01490"/>
    </source>
</evidence>
<evidence type="ECO:0000256" key="1">
    <source>
        <dbReference type="ARBA" id="ARBA00004141"/>
    </source>
</evidence>
<comment type="subcellular location">
    <subcellularLocation>
        <location evidence="1">Membrane</location>
        <topology evidence="1">Multi-pass membrane protein</topology>
    </subcellularLocation>
</comment>
<dbReference type="Proteomes" id="UP000245884">
    <property type="component" value="Unassembled WGS sequence"/>
</dbReference>
<name>A0A316UQF9_9BASI</name>
<evidence type="ECO:0000313" key="10">
    <source>
        <dbReference type="Proteomes" id="UP000245884"/>
    </source>
</evidence>
<dbReference type="InterPro" id="IPR013057">
    <property type="entry name" value="AA_transpt_TM"/>
</dbReference>
<feature type="compositionally biased region" description="Low complexity" evidence="6">
    <location>
        <begin position="1"/>
        <end position="15"/>
    </location>
</feature>
<keyword evidence="5 7" id="KW-0472">Membrane</keyword>
<feature type="transmembrane region" description="Helical" evidence="7">
    <location>
        <begin position="214"/>
        <end position="233"/>
    </location>
</feature>
<evidence type="ECO:0000256" key="3">
    <source>
        <dbReference type="ARBA" id="ARBA00022692"/>
    </source>
</evidence>
<evidence type="ECO:0000256" key="5">
    <source>
        <dbReference type="ARBA" id="ARBA00023136"/>
    </source>
</evidence>
<feature type="transmembrane region" description="Helical" evidence="7">
    <location>
        <begin position="373"/>
        <end position="391"/>
    </location>
</feature>
<protein>
    <recommendedName>
        <fullName evidence="8">Amino acid transporter transmembrane domain-containing protein</fullName>
    </recommendedName>
</protein>
<accession>A0A316UQF9</accession>
<organism evidence="9 10">
    <name type="scientific">Jaminaea rosea</name>
    <dbReference type="NCBI Taxonomy" id="1569628"/>
    <lineage>
        <taxon>Eukaryota</taxon>
        <taxon>Fungi</taxon>
        <taxon>Dikarya</taxon>
        <taxon>Basidiomycota</taxon>
        <taxon>Ustilaginomycotina</taxon>
        <taxon>Exobasidiomycetes</taxon>
        <taxon>Microstromatales</taxon>
        <taxon>Microstromatales incertae sedis</taxon>
        <taxon>Jaminaea</taxon>
    </lineage>
</organism>
<reference evidence="9 10" key="1">
    <citation type="journal article" date="2018" name="Mol. Biol. Evol.">
        <title>Broad Genomic Sampling Reveals a Smut Pathogenic Ancestry of the Fungal Clade Ustilaginomycotina.</title>
        <authorList>
            <person name="Kijpornyongpan T."/>
            <person name="Mondo S.J."/>
            <person name="Barry K."/>
            <person name="Sandor L."/>
            <person name="Lee J."/>
            <person name="Lipzen A."/>
            <person name="Pangilinan J."/>
            <person name="LaButti K."/>
            <person name="Hainaut M."/>
            <person name="Henrissat B."/>
            <person name="Grigoriev I.V."/>
            <person name="Spatafora J.W."/>
            <person name="Aime M.C."/>
        </authorList>
    </citation>
    <scope>NUCLEOTIDE SEQUENCE [LARGE SCALE GENOMIC DNA]</scope>
    <source>
        <strain evidence="9 10">MCA 5214</strain>
    </source>
</reference>
<feature type="domain" description="Amino acid transporter transmembrane" evidence="8">
    <location>
        <begin position="64"/>
        <end position="426"/>
    </location>
</feature>
<gene>
    <name evidence="9" type="ORF">BDZ90DRAFT_232512</name>
</gene>
<dbReference type="PANTHER" id="PTHR22950">
    <property type="entry name" value="AMINO ACID TRANSPORTER"/>
    <property type="match status" value="1"/>
</dbReference>
<feature type="transmembrane region" description="Helical" evidence="7">
    <location>
        <begin position="331"/>
        <end position="352"/>
    </location>
</feature>
<feature type="transmembrane region" description="Helical" evidence="7">
    <location>
        <begin position="99"/>
        <end position="123"/>
    </location>
</feature>
<dbReference type="GeneID" id="37028105"/>
<dbReference type="RefSeq" id="XP_025362149.1">
    <property type="nucleotide sequence ID" value="XM_025506282.1"/>
</dbReference>
<proteinExistence type="inferred from homology"/>
<dbReference type="PANTHER" id="PTHR22950:SF8">
    <property type="entry name" value="AMINO ACID TRANSPORTER (EUROFUNG)"/>
    <property type="match status" value="1"/>
</dbReference>
<feature type="transmembrane region" description="Helical" evidence="7">
    <location>
        <begin position="71"/>
        <end position="93"/>
    </location>
</feature>
<feature type="region of interest" description="Disordered" evidence="6">
    <location>
        <begin position="1"/>
        <end position="41"/>
    </location>
</feature>
<evidence type="ECO:0000313" key="9">
    <source>
        <dbReference type="EMBL" id="PWN27537.1"/>
    </source>
</evidence>
<keyword evidence="10" id="KW-1185">Reference proteome</keyword>
<dbReference type="EMBL" id="KZ819668">
    <property type="protein sequence ID" value="PWN27537.1"/>
    <property type="molecule type" value="Genomic_DNA"/>
</dbReference>
<dbReference type="OrthoDB" id="294730at2759"/>
<keyword evidence="3 7" id="KW-0812">Transmembrane</keyword>
<dbReference type="AlphaFoldDB" id="A0A316UQF9"/>
<dbReference type="GO" id="GO:0015179">
    <property type="term" value="F:L-amino acid transmembrane transporter activity"/>
    <property type="evidence" value="ECO:0007669"/>
    <property type="project" value="TreeGrafter"/>
</dbReference>
<comment type="similarity">
    <text evidence="2">Belongs to the amino acid/polyamine transporter 2 family.</text>
</comment>
<evidence type="ECO:0000256" key="2">
    <source>
        <dbReference type="ARBA" id="ARBA00008066"/>
    </source>
</evidence>
<keyword evidence="4 7" id="KW-1133">Transmembrane helix</keyword>
<feature type="compositionally biased region" description="Basic and acidic residues" evidence="6">
    <location>
        <begin position="17"/>
        <end position="27"/>
    </location>
</feature>
<dbReference type="STRING" id="1569628.A0A316UQF9"/>
<feature type="transmembrane region" description="Helical" evidence="7">
    <location>
        <begin position="461"/>
        <end position="484"/>
    </location>
</feature>
<feature type="transmembrane region" description="Helical" evidence="7">
    <location>
        <begin position="186"/>
        <end position="202"/>
    </location>
</feature>
<evidence type="ECO:0000256" key="7">
    <source>
        <dbReference type="SAM" id="Phobius"/>
    </source>
</evidence>
<dbReference type="GO" id="GO:0016020">
    <property type="term" value="C:membrane"/>
    <property type="evidence" value="ECO:0007669"/>
    <property type="project" value="UniProtKB-SubCell"/>
</dbReference>
<feature type="transmembrane region" description="Helical" evidence="7">
    <location>
        <begin position="253"/>
        <end position="275"/>
    </location>
</feature>
<evidence type="ECO:0000256" key="6">
    <source>
        <dbReference type="SAM" id="MobiDB-lite"/>
    </source>
</evidence>
<feature type="transmembrane region" description="Helical" evidence="7">
    <location>
        <begin position="287"/>
        <end position="311"/>
    </location>
</feature>
<evidence type="ECO:0000256" key="4">
    <source>
        <dbReference type="ARBA" id="ARBA00022989"/>
    </source>
</evidence>
<feature type="transmembrane region" description="Helical" evidence="7">
    <location>
        <begin position="144"/>
        <end position="166"/>
    </location>
</feature>